<dbReference type="Proteomes" id="UP000263013">
    <property type="component" value="Chromosome"/>
</dbReference>
<dbReference type="PANTHER" id="PTHR39419:SF1">
    <property type="entry name" value="SLL0814 PROTEIN"/>
    <property type="match status" value="1"/>
</dbReference>
<feature type="transmembrane region" description="Helical" evidence="1">
    <location>
        <begin position="154"/>
        <end position="169"/>
    </location>
</feature>
<feature type="transmembrane region" description="Helical" evidence="1">
    <location>
        <begin position="200"/>
        <end position="217"/>
    </location>
</feature>
<feature type="transmembrane region" description="Helical" evidence="1">
    <location>
        <begin position="267"/>
        <end position="290"/>
    </location>
</feature>
<dbReference type="PANTHER" id="PTHR39419">
    <property type="entry name" value="SLL0814 PROTEIN"/>
    <property type="match status" value="1"/>
</dbReference>
<dbReference type="InterPro" id="IPR007354">
    <property type="entry name" value="CruF-like"/>
</dbReference>
<keyword evidence="3" id="KW-1185">Reference proteome</keyword>
<feature type="transmembrane region" description="Helical" evidence="1">
    <location>
        <begin position="90"/>
        <end position="109"/>
    </location>
</feature>
<feature type="transmembrane region" description="Helical" evidence="1">
    <location>
        <begin position="340"/>
        <end position="363"/>
    </location>
</feature>
<keyword evidence="1" id="KW-0812">Transmembrane</keyword>
<feature type="transmembrane region" description="Helical" evidence="1">
    <location>
        <begin position="46"/>
        <end position="78"/>
    </location>
</feature>
<feature type="transmembrane region" description="Helical" evidence="1">
    <location>
        <begin position="302"/>
        <end position="319"/>
    </location>
</feature>
<dbReference type="EMBL" id="CP021130">
    <property type="protein sequence ID" value="AWR87704.1"/>
    <property type="molecule type" value="Genomic_DNA"/>
</dbReference>
<protein>
    <recommendedName>
        <fullName evidence="4">Carotenoid biosynthesis protein</fullName>
    </recommendedName>
</protein>
<keyword evidence="1" id="KW-1133">Transmembrane helix</keyword>
<evidence type="ECO:0008006" key="4">
    <source>
        <dbReference type="Google" id="ProtNLM"/>
    </source>
</evidence>
<dbReference type="Pfam" id="PF04240">
    <property type="entry name" value="Caroten_synth"/>
    <property type="match status" value="1"/>
</dbReference>
<evidence type="ECO:0000313" key="3">
    <source>
        <dbReference type="Proteomes" id="UP000263013"/>
    </source>
</evidence>
<evidence type="ECO:0000256" key="1">
    <source>
        <dbReference type="SAM" id="Phobius"/>
    </source>
</evidence>
<feature type="transmembrane region" description="Helical" evidence="1">
    <location>
        <begin position="237"/>
        <end position="260"/>
    </location>
</feature>
<feature type="transmembrane region" description="Helical" evidence="1">
    <location>
        <begin position="115"/>
        <end position="134"/>
    </location>
</feature>
<proteinExistence type="predicted"/>
<keyword evidence="1" id="KW-0472">Membrane</keyword>
<evidence type="ECO:0000313" key="2">
    <source>
        <dbReference type="EMBL" id="AWR87704.1"/>
    </source>
</evidence>
<accession>A0ABM6WKX0</accession>
<sequence length="387" mass="41193">MDVLITTLWAVLLATVLLLRARHLGPAAVAGPVWLRGLGGLGGMGLALLGAALLVLGWGGLLGAALAGWGCGLALLAVWGGDLLWAGRRVLLLASGAAALLAGGVGWLFYQSPALVVWALLVSTATAQALWLIAQPEARARLRGLRQHLQPWRVLLALAVLVRIPVPLWPEGFPLIGTVQMLLISLAALLWGWGRVGVRIVLLAVLAFALGLGVELLGSQTGFPFGLYTYQGAPQPAIAGVPLIVPLGWFALVLSAHVLAGGQPWRTGLLVVAWDLGLEALMPAQGYWTWQDPNPLWYGAPIQNYLAWFVVGYAISWMYRRLGPSLHQDGAFAWAYRLEALFLPVGLALLGLWPGALVCGLAMNGLAWLEYLPLGGRGGLKRFRGQI</sequence>
<reference evidence="2 3" key="1">
    <citation type="submission" date="2017-05" db="EMBL/GenBank/DDBJ databases">
        <title>Complete genome sequence of Meiothermus taiwanensis WR-220.</title>
        <authorList>
            <person name="Wu W.-L."/>
            <person name="Lo W.-S."/>
            <person name="Kuo C.-H."/>
            <person name="Wu S.-H."/>
        </authorList>
    </citation>
    <scope>NUCLEOTIDE SEQUENCE [LARGE SCALE GENOMIC DNA]</scope>
    <source>
        <strain evidence="2 3">WR-220</strain>
    </source>
</reference>
<gene>
    <name evidence="2" type="ORF">Mtai_v1c24760</name>
</gene>
<feature type="transmembrane region" description="Helical" evidence="1">
    <location>
        <begin position="175"/>
        <end position="193"/>
    </location>
</feature>
<name>A0ABM6WKX0_9DEIN</name>
<organism evidence="2 3">
    <name type="scientific">Meiothermus taiwanensis WR-220</name>
    <dbReference type="NCBI Taxonomy" id="1339250"/>
    <lineage>
        <taxon>Bacteria</taxon>
        <taxon>Thermotogati</taxon>
        <taxon>Deinococcota</taxon>
        <taxon>Deinococci</taxon>
        <taxon>Thermales</taxon>
        <taxon>Thermaceae</taxon>
        <taxon>Meiothermus</taxon>
    </lineage>
</organism>